<name>A0AA37J103_9FIRM</name>
<keyword evidence="1" id="KW-1133">Transmembrane helix</keyword>
<dbReference type="InterPro" id="IPR036938">
    <property type="entry name" value="PAP2/HPO_sf"/>
</dbReference>
<feature type="transmembrane region" description="Helical" evidence="1">
    <location>
        <begin position="187"/>
        <end position="205"/>
    </location>
</feature>
<dbReference type="Pfam" id="PF01569">
    <property type="entry name" value="PAP2"/>
    <property type="match status" value="1"/>
</dbReference>
<accession>A0AA37J103</accession>
<feature type="domain" description="Phosphatidic acid phosphatase type 2/haloperoxidase" evidence="2">
    <location>
        <begin position="136"/>
        <end position="205"/>
    </location>
</feature>
<dbReference type="EMBL" id="BQKV01000108">
    <property type="protein sequence ID" value="GJN65815.1"/>
    <property type="molecule type" value="Genomic_DNA"/>
</dbReference>
<gene>
    <name evidence="3" type="ORF">JCM17207_24400</name>
</gene>
<dbReference type="AlphaFoldDB" id="A0AA37J103"/>
<proteinExistence type="predicted"/>
<organism evidence="3 4">
    <name type="scientific">Faecalibacterium gallinarum</name>
    <dbReference type="NCBI Taxonomy" id="2903556"/>
    <lineage>
        <taxon>Bacteria</taxon>
        <taxon>Bacillati</taxon>
        <taxon>Bacillota</taxon>
        <taxon>Clostridia</taxon>
        <taxon>Eubacteriales</taxon>
        <taxon>Oscillospiraceae</taxon>
        <taxon>Faecalibacterium</taxon>
    </lineage>
</organism>
<dbReference type="InterPro" id="IPR000326">
    <property type="entry name" value="PAP2/HPO"/>
</dbReference>
<evidence type="ECO:0000313" key="3">
    <source>
        <dbReference type="EMBL" id="GJN65815.1"/>
    </source>
</evidence>
<dbReference type="Gene3D" id="1.20.144.10">
    <property type="entry name" value="Phosphatidic acid phosphatase type 2/haloperoxidase"/>
    <property type="match status" value="1"/>
</dbReference>
<evidence type="ECO:0000256" key="1">
    <source>
        <dbReference type="SAM" id="Phobius"/>
    </source>
</evidence>
<comment type="caution">
    <text evidence="3">The sequence shown here is derived from an EMBL/GenBank/DDBJ whole genome shotgun (WGS) entry which is preliminary data.</text>
</comment>
<keyword evidence="1" id="KW-0812">Transmembrane</keyword>
<reference evidence="3" key="1">
    <citation type="journal article" date="2022" name="Int. J. Syst. Evol. Microbiol.">
        <title>Genome-based, phenotypic and chemotaxonomic classification of Faecalibacterium strains: proposal of three novel species Faecalibacterium duncaniae sp. nov., Faecalibacterium hattorii sp. nov. and Faecalibacterium gallinarum sp. nov. .</title>
        <authorList>
            <person name="Sakamoto M."/>
            <person name="Sakurai N."/>
            <person name="Tanno H."/>
            <person name="Iino T."/>
            <person name="Ohkuma M."/>
            <person name="Endo A."/>
        </authorList>
    </citation>
    <scope>NUCLEOTIDE SEQUENCE</scope>
    <source>
        <strain evidence="3">JCM 17207</strain>
    </source>
</reference>
<dbReference type="Proteomes" id="UP001055185">
    <property type="component" value="Unassembled WGS sequence"/>
</dbReference>
<keyword evidence="4" id="KW-1185">Reference proteome</keyword>
<feature type="transmembrane region" description="Helical" evidence="1">
    <location>
        <begin position="80"/>
        <end position="101"/>
    </location>
</feature>
<evidence type="ECO:0000313" key="4">
    <source>
        <dbReference type="Proteomes" id="UP001055185"/>
    </source>
</evidence>
<protein>
    <submittedName>
        <fullName evidence="3">PAP2 family phosphoesterase</fullName>
    </submittedName>
</protein>
<keyword evidence="1" id="KW-0472">Membrane</keyword>
<sequence>MQTRNRLKLRPNLWFQVYWILYVIWFFALDWLNKDPKYIIYSPLDGYIPFCEWFIFPYCSWFFLLAGVMALLWWYDTPSYNKLCLMMFSGMTFCLIVYMILPNGLDLRPAAEAVGRDNIAMRIMRLIWKADAPNNVCPSIHCQSSGCMALAFSKSKLAERRPWLKVLAWGWAGLICVSTLFTKQHSVIDVVCGLALTTVWYWPLYGRRRTGVKGGV</sequence>
<dbReference type="RefSeq" id="WP_238318023.1">
    <property type="nucleotide sequence ID" value="NZ_BQKV01000108.1"/>
</dbReference>
<feature type="transmembrane region" description="Helical" evidence="1">
    <location>
        <begin position="13"/>
        <end position="32"/>
    </location>
</feature>
<feature type="transmembrane region" description="Helical" evidence="1">
    <location>
        <begin position="53"/>
        <end position="74"/>
    </location>
</feature>
<dbReference type="SUPFAM" id="SSF48317">
    <property type="entry name" value="Acid phosphatase/Vanadium-dependent haloperoxidase"/>
    <property type="match status" value="1"/>
</dbReference>
<evidence type="ECO:0000259" key="2">
    <source>
        <dbReference type="Pfam" id="PF01569"/>
    </source>
</evidence>